<evidence type="ECO:0000313" key="1">
    <source>
        <dbReference type="EMBL" id="THU38208.1"/>
    </source>
</evidence>
<dbReference type="AlphaFoldDB" id="A0A4S8HRR5"/>
<accession>A0A4S8HRR5</accession>
<comment type="caution">
    <text evidence="1">The sequence shown here is derived from an EMBL/GenBank/DDBJ whole genome shotgun (WGS) entry which is preliminary data.</text>
</comment>
<keyword evidence="2" id="KW-1185">Reference proteome</keyword>
<protein>
    <submittedName>
        <fullName evidence="1">Uncharacterized protein</fullName>
    </submittedName>
</protein>
<proteinExistence type="predicted"/>
<dbReference type="RefSeq" id="WP_136578164.1">
    <property type="nucleotide sequence ID" value="NZ_STFF01000004.1"/>
</dbReference>
<gene>
    <name evidence="1" type="ORF">FAM09_16140</name>
</gene>
<dbReference type="EMBL" id="STFF01000004">
    <property type="protein sequence ID" value="THU38208.1"/>
    <property type="molecule type" value="Genomic_DNA"/>
</dbReference>
<organism evidence="1 2">
    <name type="scientific">Niastella caeni</name>
    <dbReference type="NCBI Taxonomy" id="2569763"/>
    <lineage>
        <taxon>Bacteria</taxon>
        <taxon>Pseudomonadati</taxon>
        <taxon>Bacteroidota</taxon>
        <taxon>Chitinophagia</taxon>
        <taxon>Chitinophagales</taxon>
        <taxon>Chitinophagaceae</taxon>
        <taxon>Niastella</taxon>
    </lineage>
</organism>
<dbReference type="OrthoDB" id="627514at2"/>
<dbReference type="Proteomes" id="UP000306918">
    <property type="component" value="Unassembled WGS sequence"/>
</dbReference>
<reference evidence="1 2" key="1">
    <citation type="submission" date="2019-04" db="EMBL/GenBank/DDBJ databases">
        <title>Niastella caeni sp. nov., isolated from activated sludge.</title>
        <authorList>
            <person name="Sheng M."/>
        </authorList>
    </citation>
    <scope>NUCLEOTIDE SEQUENCE [LARGE SCALE GENOMIC DNA]</scope>
    <source>
        <strain evidence="1 2">HX-2-15</strain>
    </source>
</reference>
<evidence type="ECO:0000313" key="2">
    <source>
        <dbReference type="Proteomes" id="UP000306918"/>
    </source>
</evidence>
<sequence>MKRELSTVHERAARLNNYNYATFAGANSYCFIMPDYKLLLDRCQYVNKISASLIDEFLVYYAARQDKVEREFESRISRFKDIEKEMPSDWKGMILAQYIGQRIFRAGGLIHKYLNSVAVKARDAGEQEFLRTMATHPWRFSFSEIRANPASDFYEMEDVFTGDIFLLYSPSVTRILSDHPVLLWFNLIGYNGSCWQTYGPVTAFRGFSADDIFFYATELNPAIESDADLMADIDDNPIRYMVLACGANYPLVAQQENEVVQVTGEGTYTGFDVQALRKDFRVEYAEGVFRLSHEVWSEPPHFAETFYEETSGKVLLFALTDRGYRELSALLITHGMEISTEPDIRLHIPMGMVIKKVLKKALVLNPYSQLFETRTSPESQAEMSKINGFLALALPYINAGQRPDITALASEAGIDPELAAEILQTAMGRINEMRKF</sequence>
<name>A0A4S8HRR5_9BACT</name>